<dbReference type="OrthoDB" id="573733at2"/>
<evidence type="ECO:0000313" key="1">
    <source>
        <dbReference type="EMBL" id="KNY25886.1"/>
    </source>
</evidence>
<dbReference type="RefSeq" id="WP_036940619.1">
    <property type="nucleotide sequence ID" value="NZ_JQKC01000013.1"/>
</dbReference>
<protein>
    <recommendedName>
        <fullName evidence="3">DUF2164 domain-containing protein</fullName>
    </recommendedName>
</protein>
<dbReference type="AlphaFoldDB" id="A0A0L6JJ35"/>
<gene>
    <name evidence="1" type="ORF">Bccel_1146</name>
</gene>
<evidence type="ECO:0000313" key="2">
    <source>
        <dbReference type="Proteomes" id="UP000036923"/>
    </source>
</evidence>
<dbReference type="Proteomes" id="UP000036923">
    <property type="component" value="Unassembled WGS sequence"/>
</dbReference>
<keyword evidence="2" id="KW-1185">Reference proteome</keyword>
<comment type="caution">
    <text evidence="1">The sequence shown here is derived from an EMBL/GenBank/DDBJ whole genome shotgun (WGS) entry which is preliminary data.</text>
</comment>
<dbReference type="EMBL" id="LGTC01000001">
    <property type="protein sequence ID" value="KNY25886.1"/>
    <property type="molecule type" value="Genomic_DNA"/>
</dbReference>
<accession>A0A0L6JJ35</accession>
<dbReference type="eggNOG" id="COG5460">
    <property type="taxonomic scope" value="Bacteria"/>
</dbReference>
<proteinExistence type="predicted"/>
<sequence length="78" mass="9168">MQKIELTKDLKISALNEIKKYFSTERDENMGDLSAELFLNFITEKIAPFFYNQGIRDSHQYISEKLEDLYGLEKSTNI</sequence>
<organism evidence="1 2">
    <name type="scientific">Pseudobacteroides cellulosolvens ATCC 35603 = DSM 2933</name>
    <dbReference type="NCBI Taxonomy" id="398512"/>
    <lineage>
        <taxon>Bacteria</taxon>
        <taxon>Bacillati</taxon>
        <taxon>Bacillota</taxon>
        <taxon>Clostridia</taxon>
        <taxon>Eubacteriales</taxon>
        <taxon>Oscillospiraceae</taxon>
        <taxon>Pseudobacteroides</taxon>
    </lineage>
</organism>
<dbReference type="InterPro" id="IPR018680">
    <property type="entry name" value="DUF2164"/>
</dbReference>
<name>A0A0L6JJ35_9FIRM</name>
<dbReference type="STRING" id="398512.Bccel_1146"/>
<reference evidence="2" key="1">
    <citation type="submission" date="2015-07" db="EMBL/GenBank/DDBJ databases">
        <title>Near-Complete Genome Sequence of the Cellulolytic Bacterium Bacteroides (Pseudobacteroides) cellulosolvens ATCC 35603.</title>
        <authorList>
            <person name="Dassa B."/>
            <person name="Utturkar S.M."/>
            <person name="Klingeman D.M."/>
            <person name="Hurt R.A."/>
            <person name="Keller M."/>
            <person name="Xu J."/>
            <person name="Reddy Y.H.K."/>
            <person name="Borovok I."/>
            <person name="Grinberg I.R."/>
            <person name="Lamed R."/>
            <person name="Zhivin O."/>
            <person name="Bayer E.A."/>
            <person name="Brown S.D."/>
        </authorList>
    </citation>
    <scope>NUCLEOTIDE SEQUENCE [LARGE SCALE GENOMIC DNA]</scope>
    <source>
        <strain evidence="2">DSM 2933</strain>
    </source>
</reference>
<evidence type="ECO:0008006" key="3">
    <source>
        <dbReference type="Google" id="ProtNLM"/>
    </source>
</evidence>
<dbReference type="Pfam" id="PF09932">
    <property type="entry name" value="DUF2164"/>
    <property type="match status" value="1"/>
</dbReference>